<name>A0A8H6FQN7_9LECA</name>
<dbReference type="AlphaFoldDB" id="A0A8H6FQN7"/>
<gene>
    <name evidence="1" type="ORF">HO173_008854</name>
</gene>
<dbReference type="RefSeq" id="XP_037162314.1">
    <property type="nucleotide sequence ID" value="XM_037310750.1"/>
</dbReference>
<reference evidence="1 2" key="1">
    <citation type="journal article" date="2020" name="Genomics">
        <title>Complete, high-quality genomes from long-read metagenomic sequencing of two wolf lichen thalli reveals enigmatic genome architecture.</title>
        <authorList>
            <person name="McKenzie S.K."/>
            <person name="Walston R.F."/>
            <person name="Allen J.L."/>
        </authorList>
    </citation>
    <scope>NUCLEOTIDE SEQUENCE [LARGE SCALE GENOMIC DNA]</scope>
    <source>
        <strain evidence="1">WasteWater2</strain>
    </source>
</reference>
<protein>
    <submittedName>
        <fullName evidence="1">Uncharacterized protein</fullName>
    </submittedName>
</protein>
<comment type="caution">
    <text evidence="1">The sequence shown here is derived from an EMBL/GenBank/DDBJ whole genome shotgun (WGS) entry which is preliminary data.</text>
</comment>
<organism evidence="1 2">
    <name type="scientific">Letharia columbiana</name>
    <dbReference type="NCBI Taxonomy" id="112416"/>
    <lineage>
        <taxon>Eukaryota</taxon>
        <taxon>Fungi</taxon>
        <taxon>Dikarya</taxon>
        <taxon>Ascomycota</taxon>
        <taxon>Pezizomycotina</taxon>
        <taxon>Lecanoromycetes</taxon>
        <taxon>OSLEUM clade</taxon>
        <taxon>Lecanoromycetidae</taxon>
        <taxon>Lecanorales</taxon>
        <taxon>Lecanorineae</taxon>
        <taxon>Parmeliaceae</taxon>
        <taxon>Letharia</taxon>
    </lineage>
</organism>
<dbReference type="GeneID" id="59290508"/>
<dbReference type="EMBL" id="JACCJC010000044">
    <property type="protein sequence ID" value="KAF6232891.1"/>
    <property type="molecule type" value="Genomic_DNA"/>
</dbReference>
<proteinExistence type="predicted"/>
<accession>A0A8H6FQN7</accession>
<evidence type="ECO:0000313" key="1">
    <source>
        <dbReference type="EMBL" id="KAF6232891.1"/>
    </source>
</evidence>
<keyword evidence="2" id="KW-1185">Reference proteome</keyword>
<dbReference type="Proteomes" id="UP000578531">
    <property type="component" value="Unassembled WGS sequence"/>
</dbReference>
<sequence length="85" mass="9276">MSPNSYIAPGKKDFAPRMYTPSRLIKKQDLWGGDELTGNRKPSLLPAGYALADGCANNGVSLILQPERKQELVNAPPSLMTWDCA</sequence>
<evidence type="ECO:0000313" key="2">
    <source>
        <dbReference type="Proteomes" id="UP000578531"/>
    </source>
</evidence>